<dbReference type="GO" id="GO:0008173">
    <property type="term" value="F:RNA methyltransferase activity"/>
    <property type="evidence" value="ECO:0007669"/>
    <property type="project" value="InterPro"/>
</dbReference>
<feature type="compositionally biased region" description="Low complexity" evidence="6">
    <location>
        <begin position="88"/>
        <end position="104"/>
    </location>
</feature>
<dbReference type="InterPro" id="IPR029063">
    <property type="entry name" value="SAM-dependent_MTases_sf"/>
</dbReference>
<dbReference type="SUPFAM" id="SSF53335">
    <property type="entry name" value="S-adenosyl-L-methionine-dependent methyltransferases"/>
    <property type="match status" value="1"/>
</dbReference>
<organism evidence="8 9">
    <name type="scientific">Rothia mucilaginosa (strain DY-18)</name>
    <name type="common">Stomatococcus mucilaginosus</name>
    <dbReference type="NCBI Taxonomy" id="680646"/>
    <lineage>
        <taxon>Bacteria</taxon>
        <taxon>Bacillati</taxon>
        <taxon>Actinomycetota</taxon>
        <taxon>Actinomycetes</taxon>
        <taxon>Micrococcales</taxon>
        <taxon>Micrococcaceae</taxon>
        <taxon>Rothia</taxon>
    </lineage>
</organism>
<protein>
    <submittedName>
        <fullName evidence="8">tRNA and rRNA cytosine-C5-methylase</fullName>
    </submittedName>
</protein>
<accession>D2NSI1</accession>
<feature type="compositionally biased region" description="Basic and acidic residues" evidence="6">
    <location>
        <begin position="108"/>
        <end position="142"/>
    </location>
</feature>
<dbReference type="CDD" id="cd02440">
    <property type="entry name" value="AdoMet_MTases"/>
    <property type="match status" value="1"/>
</dbReference>
<dbReference type="GO" id="GO:0001510">
    <property type="term" value="P:RNA methylation"/>
    <property type="evidence" value="ECO:0007669"/>
    <property type="project" value="InterPro"/>
</dbReference>
<evidence type="ECO:0000256" key="4">
    <source>
        <dbReference type="ARBA" id="ARBA00022884"/>
    </source>
</evidence>
<evidence type="ECO:0000256" key="2">
    <source>
        <dbReference type="ARBA" id="ARBA00022679"/>
    </source>
</evidence>
<feature type="active site" description="Nucleophile" evidence="5">
    <location>
        <position position="600"/>
    </location>
</feature>
<evidence type="ECO:0000256" key="5">
    <source>
        <dbReference type="PROSITE-ProRule" id="PRU01023"/>
    </source>
</evidence>
<dbReference type="PANTHER" id="PTHR22807">
    <property type="entry name" value="NOP2 YEAST -RELATED NOL1/NOP2/FMU SUN DOMAIN-CONTAINING"/>
    <property type="match status" value="1"/>
</dbReference>
<dbReference type="GO" id="GO:0003723">
    <property type="term" value="F:RNA binding"/>
    <property type="evidence" value="ECO:0007669"/>
    <property type="project" value="UniProtKB-UniRule"/>
</dbReference>
<dbReference type="PROSITE" id="PS51686">
    <property type="entry name" value="SAM_MT_RSMB_NOP"/>
    <property type="match status" value="1"/>
</dbReference>
<evidence type="ECO:0000256" key="3">
    <source>
        <dbReference type="ARBA" id="ARBA00022691"/>
    </source>
</evidence>
<dbReference type="InterPro" id="IPR023267">
    <property type="entry name" value="RCMT"/>
</dbReference>
<feature type="binding site" evidence="5">
    <location>
        <begin position="464"/>
        <end position="470"/>
    </location>
    <ligand>
        <name>S-adenosyl-L-methionine</name>
        <dbReference type="ChEBI" id="CHEBI:59789"/>
    </ligand>
</feature>
<dbReference type="PRINTS" id="PR02008">
    <property type="entry name" value="RCMTFAMILY"/>
</dbReference>
<dbReference type="PANTHER" id="PTHR22807:SF53">
    <property type="entry name" value="RIBOSOMAL RNA SMALL SUBUNIT METHYLTRANSFERASE B-RELATED"/>
    <property type="match status" value="1"/>
</dbReference>
<feature type="compositionally biased region" description="Gly residues" evidence="6">
    <location>
        <begin position="33"/>
        <end position="47"/>
    </location>
</feature>
<feature type="binding site" evidence="5">
    <location>
        <position position="516"/>
    </location>
    <ligand>
        <name>S-adenosyl-L-methionine</name>
        <dbReference type="ChEBI" id="CHEBI:59789"/>
    </ligand>
</feature>
<keyword evidence="1 5" id="KW-0489">Methyltransferase</keyword>
<feature type="binding site" evidence="5">
    <location>
        <position position="547"/>
    </location>
    <ligand>
        <name>S-adenosyl-L-methionine</name>
        <dbReference type="ChEBI" id="CHEBI:59789"/>
    </ligand>
</feature>
<dbReference type="Proteomes" id="UP000001883">
    <property type="component" value="Chromosome"/>
</dbReference>
<dbReference type="AlphaFoldDB" id="D2NSI1"/>
<dbReference type="InterPro" id="IPR049560">
    <property type="entry name" value="MeTrfase_RsmB-F_NOP2_cat"/>
</dbReference>
<reference evidence="8 9" key="3">
    <citation type="journal article" date="2010" name="Sequencing">
        <title>Complete Genome Sequence of Rothia mucilaginosa DY-18: A Clinical Isolate with Dense Meshwork-Like Structures from a Persistent Apical Periodontitis Lesion.</title>
        <authorList>
            <person name="Yamane K."/>
            <person name="Nambu T."/>
            <person name="Yamanaka T."/>
            <person name="Mashimo C."/>
            <person name="Sugimori C."/>
            <person name="Leung K.-P."/>
            <person name="Fukushima H."/>
        </authorList>
    </citation>
    <scope>NUCLEOTIDE SEQUENCE [LARGE SCALE GENOMIC DNA]</scope>
    <source>
        <strain evidence="8 9">DY-18</strain>
    </source>
</reference>
<feature type="compositionally biased region" description="Gly residues" evidence="6">
    <location>
        <begin position="57"/>
        <end position="69"/>
    </location>
</feature>
<evidence type="ECO:0000256" key="1">
    <source>
        <dbReference type="ARBA" id="ARBA00022603"/>
    </source>
</evidence>
<evidence type="ECO:0000256" key="6">
    <source>
        <dbReference type="SAM" id="MobiDB-lite"/>
    </source>
</evidence>
<feature type="region of interest" description="Disordered" evidence="6">
    <location>
        <begin position="1"/>
        <end position="197"/>
    </location>
</feature>
<keyword evidence="2 5" id="KW-0808">Transferase</keyword>
<dbReference type="SUPFAM" id="SSF48013">
    <property type="entry name" value="NusB-like"/>
    <property type="match status" value="1"/>
</dbReference>
<dbReference type="InterPro" id="IPR001678">
    <property type="entry name" value="MeTrfase_RsmB-F_NOP2_dom"/>
</dbReference>
<feature type="compositionally biased region" description="Low complexity" evidence="6">
    <location>
        <begin position="185"/>
        <end position="197"/>
    </location>
</feature>
<dbReference type="KEGG" id="rmu:RMDY18_07750"/>
<dbReference type="HOGENOM" id="CLU_005316_0_3_11"/>
<feature type="binding site" evidence="5">
    <location>
        <position position="489"/>
    </location>
    <ligand>
        <name>S-adenosyl-L-methionine</name>
        <dbReference type="ChEBI" id="CHEBI:59789"/>
    </ligand>
</feature>
<dbReference type="eggNOG" id="COG0781">
    <property type="taxonomic scope" value="Bacteria"/>
</dbReference>
<keyword evidence="9" id="KW-1185">Reference proteome</keyword>
<gene>
    <name evidence="8" type="ordered locus">RMDY18_07750</name>
</gene>
<dbReference type="EMBL" id="AP011540">
    <property type="protein sequence ID" value="BAI64607.1"/>
    <property type="molecule type" value="Genomic_DNA"/>
</dbReference>
<dbReference type="eggNOG" id="COG0144">
    <property type="taxonomic scope" value="Bacteria"/>
</dbReference>
<dbReference type="Gene3D" id="3.40.50.150">
    <property type="entry name" value="Vaccinia Virus protein VP39"/>
    <property type="match status" value="1"/>
</dbReference>
<comment type="similarity">
    <text evidence="5">Belongs to the class I-like SAM-binding methyltransferase superfamily. RsmB/NOP family.</text>
</comment>
<evidence type="ECO:0000313" key="9">
    <source>
        <dbReference type="Proteomes" id="UP000001883"/>
    </source>
</evidence>
<dbReference type="STRING" id="680646.RMDY18_07750"/>
<reference evidence="8 9" key="2">
    <citation type="journal article" date="2010" name="J Osaka Dent Univ">
        <title>Isolation and identification of Rothia mucilaginosa from persistent apical periodontitis lesions.</title>
        <authorList>
            <person name="Yamane K."/>
            <person name="Yoshida M."/>
            <person name="Fujihira T."/>
            <person name="Baba T."/>
            <person name="Tsuji N."/>
            <person name="Hayashi H."/>
            <person name="Sugimori C."/>
            <person name="Yamanaka T."/>
            <person name="Mashimo C."/>
            <person name="Nambu T."/>
            <person name="Kawai H."/>
            <person name="Fukushima H."/>
        </authorList>
    </citation>
    <scope>NUCLEOTIDE SEQUENCE [LARGE SCALE GENOMIC DNA]</scope>
    <source>
        <strain evidence="8 9">DY-18</strain>
    </source>
</reference>
<dbReference type="Gene3D" id="1.10.940.10">
    <property type="entry name" value="NusB-like"/>
    <property type="match status" value="1"/>
</dbReference>
<dbReference type="InterPro" id="IPR035926">
    <property type="entry name" value="NusB-like_sf"/>
</dbReference>
<name>D2NSI1_ROTMD</name>
<evidence type="ECO:0000313" key="8">
    <source>
        <dbReference type="EMBL" id="BAI64607.1"/>
    </source>
</evidence>
<evidence type="ECO:0000259" key="7">
    <source>
        <dbReference type="PROSITE" id="PS51686"/>
    </source>
</evidence>
<dbReference type="Pfam" id="PF01029">
    <property type="entry name" value="NusB"/>
    <property type="match status" value="1"/>
</dbReference>
<dbReference type="GO" id="GO:0006355">
    <property type="term" value="P:regulation of DNA-templated transcription"/>
    <property type="evidence" value="ECO:0007669"/>
    <property type="project" value="InterPro"/>
</dbReference>
<sequence>MGSRRWQGHGGRPGGTRMSNEKRPYKGGHGKPGHAGNGKPGHSGKPGNGKFSQGNSNQGGGQGYGQGEGGAKRKRRRRSGSGAGVNEQNRQQNQNQRSQNQRSQGRPQKWDDNSRGDKKRFENRGENRNDSRAESRTGRRFDGLTSVERAARRAKTAHDDTKRGGGGTSQRNKSGHERNRRSMSAREFSAAAPSARSRTADTARATVFEVLRSVAESDAYANLVLPKAIRSHRLDHRDAGFATELTYGTLRHQGTYDAILRHCVDRPLEKVGTTTLIVLRMGVHQLLNMRVPAHAALNQSVSLAREKIGAGPASFINAVLRRVSERTPEEWYELIIKDAKDDTERMALLASHPAWIVRSMRQALVAHGRPASEIEQLLEADNLAPVVNLVALPGLGSLDEAREQGAVDGELVEGSALYTSGDLARLESVREGTVRAQDAGSQLVARALAAAPLDGTDTAWLDLCAGPGGKAALLGALGIQRGASLVANEAAPHRAQLVESSMRPLPEDSYTVLTGDGRQIRETLRKNASDLPESIEPGQLFDRVMVDVPCSGLGALRRRPEARWRKSPRDIAELLPLQRQLLDAAIEATRPGGVIAYVTCSPHAAETQNIVAEVLESGAVSLLDSAAALREVALHTEGANGEPVSVLAGEKDPGHTPEIKVKKGAPVVKASENPTTAQLWPHVHGTDAMFLALLRKN</sequence>
<dbReference type="Pfam" id="PF01189">
    <property type="entry name" value="Methyltr_RsmB-F"/>
    <property type="match status" value="1"/>
</dbReference>
<keyword evidence="4 5" id="KW-0694">RNA-binding</keyword>
<reference evidence="9" key="1">
    <citation type="submission" date="2009-07" db="EMBL/GenBank/DDBJ databases">
        <title>Complete genome sequence of Rothia mucilaginosa DJ.</title>
        <authorList>
            <person name="Yamane K."/>
            <person name="Nambu T."/>
            <person name="Mashimo C."/>
            <person name="Sugimori C."/>
            <person name="Yamanaka T."/>
            <person name="Leung K."/>
            <person name="Fukushima H."/>
        </authorList>
    </citation>
    <scope>NUCLEOTIDE SEQUENCE [LARGE SCALE GENOMIC DNA]</scope>
    <source>
        <strain evidence="9">DY-18</strain>
    </source>
</reference>
<proteinExistence type="inferred from homology"/>
<feature type="domain" description="SAM-dependent MTase RsmB/NOP-type" evidence="7">
    <location>
        <begin position="363"/>
        <end position="697"/>
    </location>
</feature>
<dbReference type="InterPro" id="IPR006027">
    <property type="entry name" value="NusB_RsmB_TIM44"/>
</dbReference>
<keyword evidence="3 5" id="KW-0949">S-adenosyl-L-methionine</keyword>